<evidence type="ECO:0000256" key="3">
    <source>
        <dbReference type="ARBA" id="ARBA00022729"/>
    </source>
</evidence>
<dbReference type="Gene3D" id="2.60.40.10">
    <property type="entry name" value="Immunoglobulins"/>
    <property type="match status" value="1"/>
</dbReference>
<evidence type="ECO:0000313" key="9">
    <source>
        <dbReference type="EMBL" id="WXA02769.1"/>
    </source>
</evidence>
<evidence type="ECO:0000259" key="6">
    <source>
        <dbReference type="Pfam" id="PF00413"/>
    </source>
</evidence>
<dbReference type="Pfam" id="PF01833">
    <property type="entry name" value="TIG"/>
    <property type="match status" value="1"/>
</dbReference>
<dbReference type="SUPFAM" id="SSF51126">
    <property type="entry name" value="Pectin lyase-like"/>
    <property type="match status" value="2"/>
</dbReference>
<feature type="domain" description="IPT/TIG" evidence="7">
    <location>
        <begin position="202"/>
        <end position="293"/>
    </location>
</feature>
<evidence type="ECO:0000256" key="1">
    <source>
        <dbReference type="ARBA" id="ARBA00022670"/>
    </source>
</evidence>
<dbReference type="Pfam" id="PF18962">
    <property type="entry name" value="Por_Secre_tail"/>
    <property type="match status" value="1"/>
</dbReference>
<keyword evidence="4" id="KW-0378">Hydrolase</keyword>
<dbReference type="GO" id="GO:0031012">
    <property type="term" value="C:extracellular matrix"/>
    <property type="evidence" value="ECO:0007669"/>
    <property type="project" value="InterPro"/>
</dbReference>
<dbReference type="GO" id="GO:0006508">
    <property type="term" value="P:proteolysis"/>
    <property type="evidence" value="ECO:0007669"/>
    <property type="project" value="UniProtKB-KW"/>
</dbReference>
<evidence type="ECO:0000256" key="5">
    <source>
        <dbReference type="ARBA" id="ARBA00022833"/>
    </source>
</evidence>
<dbReference type="InterPro" id="IPR024079">
    <property type="entry name" value="MetalloPept_cat_dom_sf"/>
</dbReference>
<dbReference type="Gene3D" id="2.160.20.10">
    <property type="entry name" value="Single-stranded right-handed beta-helix, Pectin lyase-like"/>
    <property type="match status" value="2"/>
</dbReference>
<dbReference type="NCBIfam" id="NF041518">
    <property type="entry name" value="choice_anch_Q"/>
    <property type="match status" value="2"/>
</dbReference>
<keyword evidence="5" id="KW-0862">Zinc</keyword>
<name>A0AAU6P3I1_9FLAO</name>
<sequence>MNIKMTYLTLLNRLFLKKQYLFTLVCFAFMQLSYGQVIPLNLNKHFSQANVVVEGEITASQSYWDTDKKNIYTSYTLNLAQVLKGNINQEQIQIVVLGGEVNGQFLMASHTLKLNIHDKGVFTLKPLISAKANPNFPANQQFQSYAGAQSVFKYSAIDNSVKGLFDQFQSREAFYNTLRQTFTQASPLLQRTTASTQNQSSNITSVTPNTVRAGAGDIITISGSGFGTTPGTVAFSNANDAGASQVVALNSQISSWTDTSIEVEVPYNAGNGSVYVITDGGSNTFSTPINITYNLINVSADNNMAYLLNHIAQNSSGGYVWQMENSFYNNVAARETFIKSFNLWRCQSDINWQLGSTTTVNENANDDINIIRFANSGEMNSTTLGQCLTRGSYCYPVGEPDNRNYFIVELDIRFNPDFDWNYGPSNPTSSQVDFESVASHELGHGHNHGHVIDNTAMMHYSIAPGQVKRTLNQNDIDGANYMMSINTQASSGCYDTMIPFGSNPIVYVNANQTTGNNDGSSWSNAYTSLQLALQNTPCDNSQEIWVAAGTYTPGTEQTDSFTIPSNVTVLGGFNGTETTADERNWAENPTILSGDLNGSGTENEGDSHTIVTMLGDNTEINGFFIQWGFADDSTDNSQPAIGRSGAGVYNNGDNRIYNCTLRSNVADTTDDPEIGIGAGLISFGGILDIINCLFNSNTASANGGAMSAESGTINIINCTIANNNANKGGGVHFYNGNINATNTIFTNNSGTNGNINDDGGAGTGTANYCLFYNTTTDNNGNMPPNITGNNNIENTDPIYTNGYEINYDSPAADAGDNTANPLSLDLNAQNRISNTTIDIGAYEFQSSCEGLNVNEIIYVDANATGTNDGTDWTNAFTDLEVALSLQECGLTGEIRVAGGQTFTPSTSRLCTNNCDSPRDYYFLIHENIQLKGSYIVGTDTQDYSNPTILSGDIGNLNDTSDNTYHVIVTNHLNNTNVIDGFIITEGHANSSDTFVINEHHIYKDRGAGMYNNTSSPIIYNTIFSQNTSLSEGGGIYNFLSNPSIYNAVFSENVTGIAGGGMYNNYSYPNIYNATFSKNSADYGGGIYNQDNSNSTIYNTVLHNNTPTDIYNDVTSFITASSANNFSETSYLVGNSFTQLTASPFVDSNNPIGADGVWNTADDGLYPANGSVLINAGDNSFNTESTDITGNPRIFDTTIDVGAYEMQTMLSTEDVSSTEFMVYPNPTTHMLYIQTNLKQFSYELYSIQGQKIMGSKQAVNNINTSELATGVYVLKLNSGNKTQSIKVIKK</sequence>
<gene>
    <name evidence="10" type="ORF">R3L15_07990</name>
    <name evidence="9" type="ORF">R3L16_13600</name>
</gene>
<dbReference type="InterPro" id="IPR014756">
    <property type="entry name" value="Ig_E-set"/>
</dbReference>
<feature type="domain" description="Peptidase M10 metallopeptidase" evidence="6">
    <location>
        <begin position="328"/>
        <end position="480"/>
    </location>
</feature>
<dbReference type="EMBL" id="CP136925">
    <property type="protein sequence ID" value="WXA12070.1"/>
    <property type="molecule type" value="Genomic_DNA"/>
</dbReference>
<dbReference type="InterPro" id="IPR001818">
    <property type="entry name" value="Pept_M10_metallopeptidase"/>
</dbReference>
<dbReference type="SUPFAM" id="SSF81296">
    <property type="entry name" value="E set domains"/>
    <property type="match status" value="1"/>
</dbReference>
<dbReference type="EMBL" id="CP136924">
    <property type="protein sequence ID" value="WXA02769.1"/>
    <property type="molecule type" value="Genomic_DNA"/>
</dbReference>
<organism evidence="10">
    <name type="scientific">Mangrovimonas cancribranchiae</name>
    <dbReference type="NCBI Taxonomy" id="3080055"/>
    <lineage>
        <taxon>Bacteria</taxon>
        <taxon>Pseudomonadati</taxon>
        <taxon>Bacteroidota</taxon>
        <taxon>Flavobacteriia</taxon>
        <taxon>Flavobacteriales</taxon>
        <taxon>Flavobacteriaceae</taxon>
        <taxon>Mangrovimonas</taxon>
    </lineage>
</organism>
<dbReference type="GO" id="GO:0004222">
    <property type="term" value="F:metalloendopeptidase activity"/>
    <property type="evidence" value="ECO:0007669"/>
    <property type="project" value="InterPro"/>
</dbReference>
<dbReference type="Proteomes" id="UP001368318">
    <property type="component" value="Chromosome"/>
</dbReference>
<dbReference type="SUPFAM" id="SSF55486">
    <property type="entry name" value="Metalloproteases ('zincins'), catalytic domain"/>
    <property type="match status" value="1"/>
</dbReference>
<feature type="domain" description="Secretion system C-terminal sorting" evidence="8">
    <location>
        <begin position="1221"/>
        <end position="1287"/>
    </location>
</feature>
<evidence type="ECO:0000313" key="11">
    <source>
        <dbReference type="Proteomes" id="UP001368318"/>
    </source>
</evidence>
<dbReference type="InterPro" id="IPR012334">
    <property type="entry name" value="Pectin_lyas_fold"/>
</dbReference>
<keyword evidence="11" id="KW-1185">Reference proteome</keyword>
<dbReference type="InterPro" id="IPR059226">
    <property type="entry name" value="Choice_anch_Q_dom"/>
</dbReference>
<dbReference type="KEGG" id="mcaa:R3L15_07990"/>
<accession>A0AAU6P3I1</accession>
<keyword evidence="1" id="KW-0645">Protease</keyword>
<evidence type="ECO:0000313" key="10">
    <source>
        <dbReference type="EMBL" id="WXA12070.1"/>
    </source>
</evidence>
<dbReference type="NCBIfam" id="TIGR04183">
    <property type="entry name" value="Por_Secre_tail"/>
    <property type="match status" value="1"/>
</dbReference>
<dbReference type="InterPro" id="IPR011050">
    <property type="entry name" value="Pectin_lyase_fold/virulence"/>
</dbReference>
<keyword evidence="3" id="KW-0732">Signal</keyword>
<dbReference type="RefSeq" id="WP_338731010.1">
    <property type="nucleotide sequence ID" value="NZ_CP136924.1"/>
</dbReference>
<evidence type="ECO:0000259" key="8">
    <source>
        <dbReference type="Pfam" id="PF18962"/>
    </source>
</evidence>
<dbReference type="GO" id="GO:0008270">
    <property type="term" value="F:zinc ion binding"/>
    <property type="evidence" value="ECO:0007669"/>
    <property type="project" value="InterPro"/>
</dbReference>
<evidence type="ECO:0000259" key="7">
    <source>
        <dbReference type="Pfam" id="PF01833"/>
    </source>
</evidence>
<proteinExistence type="predicted"/>
<reference evidence="10 11" key="1">
    <citation type="submission" date="2023-10" db="EMBL/GenBank/DDBJ databases">
        <title>Culture-based analysis of two novel bacteria associated with mangrove crab gills.</title>
        <authorList>
            <person name="Yang X."/>
            <person name="Garuglieri E."/>
            <person name="Van Goethem M.W."/>
            <person name="Fusi M."/>
            <person name="Marasco R."/>
            <person name="Daffonchio D.G."/>
        </authorList>
    </citation>
    <scope>NUCLEOTIDE SEQUENCE</scope>
    <source>
        <strain evidence="10">UG2-1</strain>
        <strain evidence="9">UG2-2</strain>
        <strain evidence="11">UG2_2</strain>
    </source>
</reference>
<dbReference type="InterPro" id="IPR002909">
    <property type="entry name" value="IPT_dom"/>
</dbReference>
<keyword evidence="2" id="KW-0479">Metal-binding</keyword>
<dbReference type="Gene3D" id="3.40.390.10">
    <property type="entry name" value="Collagenase (Catalytic Domain)"/>
    <property type="match status" value="1"/>
</dbReference>
<dbReference type="Pfam" id="PF00413">
    <property type="entry name" value="Peptidase_M10"/>
    <property type="match status" value="1"/>
</dbReference>
<dbReference type="InterPro" id="IPR026444">
    <property type="entry name" value="Secre_tail"/>
</dbReference>
<evidence type="ECO:0000256" key="4">
    <source>
        <dbReference type="ARBA" id="ARBA00022801"/>
    </source>
</evidence>
<evidence type="ECO:0000256" key="2">
    <source>
        <dbReference type="ARBA" id="ARBA00022723"/>
    </source>
</evidence>
<protein>
    <submittedName>
        <fullName evidence="10">Choice-of-anchor Q domain-containing protein</fullName>
    </submittedName>
</protein>
<dbReference type="InterPro" id="IPR013783">
    <property type="entry name" value="Ig-like_fold"/>
</dbReference>